<feature type="signal peptide" evidence="1">
    <location>
        <begin position="1"/>
        <end position="29"/>
    </location>
</feature>
<dbReference type="RefSeq" id="WP_011365919.1">
    <property type="nucleotide sequence ID" value="NC_007517.1"/>
</dbReference>
<dbReference type="eggNOG" id="COG4313">
    <property type="taxonomic scope" value="Bacteria"/>
</dbReference>
<dbReference type="InterPro" id="IPR025737">
    <property type="entry name" value="FApF"/>
</dbReference>
<proteinExistence type="predicted"/>
<dbReference type="Proteomes" id="UP000007073">
    <property type="component" value="Chromosome"/>
</dbReference>
<sequence>MKQFSLRRLLFLPCIALAVFLFSAPLTWAGGGQHYPNGVEDFAVGALPPPGVYLVNYLLLVQKNSIKDNSGNSVPADFKADVVAEVPRLIYVSPFKLLGANWGAHVFLPFYHADVKSSSDIPPLNFDSRDTGMGDLIFSPLILGWHFTPSLHAVFALDTWAPTGDYDKNRPATQILSRNHWTFEPVVAVSYLKEGFDVSAKLMYDFNTRNSDTGTDPGQEFHIDWAAGYGLSNGLSGGVVGYNYWQTTDDKVNGVRVEDANSRVGGIGFGIKYWPKQGPFSMTFKQYWEYGARNIATGPQTQFKISYAF</sequence>
<dbReference type="EMBL" id="CP000148">
    <property type="protein sequence ID" value="ABB32336.1"/>
    <property type="molecule type" value="Genomic_DNA"/>
</dbReference>
<gene>
    <name evidence="2" type="ordered locus">Gmet_2107</name>
</gene>
<feature type="chain" id="PRO_5004223120" evidence="1">
    <location>
        <begin position="30"/>
        <end position="309"/>
    </location>
</feature>
<protein>
    <submittedName>
        <fullName evidence="2">Phenol transport outer membrane protein, putative</fullName>
    </submittedName>
</protein>
<keyword evidence="3" id="KW-1185">Reference proteome</keyword>
<dbReference type="AlphaFoldDB" id="Q39TT8"/>
<reference evidence="2 3" key="2">
    <citation type="journal article" date="2009" name="BMC Microbiol.">
        <title>The genome sequence of Geobacter metallireducens: features of metabolism, physiology and regulation common and dissimilar to Geobacter sulfurreducens.</title>
        <authorList>
            <person name="Aklujkar M."/>
            <person name="Krushkal J."/>
            <person name="DiBartolo G."/>
            <person name="Lapidus A."/>
            <person name="Land M.L."/>
            <person name="Lovley D.R."/>
        </authorList>
    </citation>
    <scope>NUCLEOTIDE SEQUENCE [LARGE SCALE GENOMIC DNA]</scope>
    <source>
        <strain evidence="3">ATCC 53774 / DSM 7210 / GS-15</strain>
    </source>
</reference>
<reference evidence="2 3" key="1">
    <citation type="submission" date="2005-10" db="EMBL/GenBank/DDBJ databases">
        <title>Complete sequence of Geobacter metallireducens GS-15.</title>
        <authorList>
            <consortium name="US DOE Joint Genome Institute"/>
            <person name="Copeland A."/>
            <person name="Lucas S."/>
            <person name="Lapidus A."/>
            <person name="Barry K."/>
            <person name="Detter J.C."/>
            <person name="Glavina T."/>
            <person name="Hammon N."/>
            <person name="Israni S."/>
            <person name="Pitluck S."/>
            <person name="Di Bartolo G."/>
            <person name="Chain P."/>
            <person name="Schmutz J."/>
            <person name="Larimer F."/>
            <person name="Land M."/>
            <person name="Kyrpides N."/>
            <person name="Ivanova N."/>
            <person name="Richardson P."/>
        </authorList>
    </citation>
    <scope>NUCLEOTIDE SEQUENCE [LARGE SCALE GENOMIC DNA]</scope>
    <source>
        <strain evidence="3">ATCC 53774 / DSM 7210 / GS-15</strain>
    </source>
</reference>
<evidence type="ECO:0000256" key="1">
    <source>
        <dbReference type="SAM" id="SignalP"/>
    </source>
</evidence>
<dbReference type="HOGENOM" id="CLU_066206_2_0_7"/>
<accession>Q39TT8</accession>
<dbReference type="Pfam" id="PF13557">
    <property type="entry name" value="Phenol_MetA_deg"/>
    <property type="match status" value="1"/>
</dbReference>
<organism evidence="2 3">
    <name type="scientific">Geobacter metallireducens (strain ATCC 53774 / DSM 7210 / GS-15)</name>
    <dbReference type="NCBI Taxonomy" id="269799"/>
    <lineage>
        <taxon>Bacteria</taxon>
        <taxon>Pseudomonadati</taxon>
        <taxon>Thermodesulfobacteriota</taxon>
        <taxon>Desulfuromonadia</taxon>
        <taxon>Geobacterales</taxon>
        <taxon>Geobacteraceae</taxon>
        <taxon>Geobacter</taxon>
    </lineage>
</organism>
<dbReference type="KEGG" id="gme:Gmet_2107"/>
<evidence type="ECO:0000313" key="2">
    <source>
        <dbReference type="EMBL" id="ABB32336.1"/>
    </source>
</evidence>
<evidence type="ECO:0000313" key="3">
    <source>
        <dbReference type="Proteomes" id="UP000007073"/>
    </source>
</evidence>
<dbReference type="STRING" id="269799.Gmet_2107"/>
<name>Q39TT8_GEOMG</name>
<keyword evidence="1" id="KW-0732">Signal</keyword>